<keyword evidence="6 9" id="KW-0812">Transmembrane</keyword>
<dbReference type="NCBIfam" id="NF000282">
    <property type="entry name" value="RND_permease_1"/>
    <property type="match status" value="1"/>
</dbReference>
<dbReference type="InterPro" id="IPR027463">
    <property type="entry name" value="AcrB_DN_DC_subdom"/>
</dbReference>
<dbReference type="Proteomes" id="UP001620514">
    <property type="component" value="Unassembled WGS sequence"/>
</dbReference>
<comment type="caution">
    <text evidence="9">Lacks conserved residue(s) required for the propagation of feature annotation.</text>
</comment>
<comment type="similarity">
    <text evidence="2 9">Belongs to the resistance-nodulation-cell division (RND) (TC 2.A.6) family.</text>
</comment>
<evidence type="ECO:0000256" key="2">
    <source>
        <dbReference type="ARBA" id="ARBA00010942"/>
    </source>
</evidence>
<keyword evidence="8 9" id="KW-0472">Membrane</keyword>
<accession>A0ABW8MGM4</accession>
<organism evidence="11 12">
    <name type="scientific">Caballeronia udeis</name>
    <dbReference type="NCBI Taxonomy" id="1232866"/>
    <lineage>
        <taxon>Bacteria</taxon>
        <taxon>Pseudomonadati</taxon>
        <taxon>Pseudomonadota</taxon>
        <taxon>Betaproteobacteria</taxon>
        <taxon>Burkholderiales</taxon>
        <taxon>Burkholderiaceae</taxon>
        <taxon>Caballeronia</taxon>
    </lineage>
</organism>
<keyword evidence="5 9" id="KW-0997">Cell inner membrane</keyword>
<evidence type="ECO:0000256" key="1">
    <source>
        <dbReference type="ARBA" id="ARBA00004429"/>
    </source>
</evidence>
<evidence type="ECO:0000313" key="11">
    <source>
        <dbReference type="EMBL" id="MFK4442652.1"/>
    </source>
</evidence>
<feature type="transmembrane region" description="Helical" evidence="9">
    <location>
        <begin position="434"/>
        <end position="458"/>
    </location>
</feature>
<feature type="transmembrane region" description="Helical" evidence="9">
    <location>
        <begin position="366"/>
        <end position="386"/>
    </location>
</feature>
<feature type="transmembrane region" description="Helical" evidence="9">
    <location>
        <begin position="931"/>
        <end position="959"/>
    </location>
</feature>
<evidence type="ECO:0000313" key="12">
    <source>
        <dbReference type="Proteomes" id="UP001620514"/>
    </source>
</evidence>
<evidence type="ECO:0000256" key="5">
    <source>
        <dbReference type="ARBA" id="ARBA00022519"/>
    </source>
</evidence>
<evidence type="ECO:0000256" key="6">
    <source>
        <dbReference type="ARBA" id="ARBA00022692"/>
    </source>
</evidence>
<dbReference type="Gene3D" id="3.30.70.1430">
    <property type="entry name" value="Multidrug efflux transporter AcrB pore domain"/>
    <property type="match status" value="2"/>
</dbReference>
<feature type="transmembrane region" description="Helical" evidence="9">
    <location>
        <begin position="1012"/>
        <end position="1035"/>
    </location>
</feature>
<comment type="subcellular location">
    <subcellularLocation>
        <location evidence="1 9">Cell inner membrane</location>
        <topology evidence="1 9">Multi-pass membrane protein</topology>
    </subcellularLocation>
</comment>
<keyword evidence="4" id="KW-1003">Cell membrane</keyword>
<keyword evidence="7 9" id="KW-1133">Transmembrane helix</keyword>
<protein>
    <recommendedName>
        <fullName evidence="9">Efflux pump membrane transporter</fullName>
    </recommendedName>
</protein>
<evidence type="ECO:0000256" key="8">
    <source>
        <dbReference type="ARBA" id="ARBA00023136"/>
    </source>
</evidence>
<feature type="transmembrane region" description="Helical" evidence="9">
    <location>
        <begin position="905"/>
        <end position="925"/>
    </location>
</feature>
<dbReference type="EMBL" id="JBIYDN010000007">
    <property type="protein sequence ID" value="MFK4442652.1"/>
    <property type="molecule type" value="Genomic_DNA"/>
</dbReference>
<dbReference type="Gene3D" id="1.20.1640.10">
    <property type="entry name" value="Multidrug efflux transporter AcrB transmembrane domain"/>
    <property type="match status" value="2"/>
</dbReference>
<evidence type="ECO:0000256" key="7">
    <source>
        <dbReference type="ARBA" id="ARBA00022989"/>
    </source>
</evidence>
<evidence type="ECO:0000256" key="3">
    <source>
        <dbReference type="ARBA" id="ARBA00022448"/>
    </source>
</evidence>
<dbReference type="PANTHER" id="PTHR32063">
    <property type="match status" value="1"/>
</dbReference>
<feature type="transmembrane region" description="Helical" evidence="9">
    <location>
        <begin position="340"/>
        <end position="359"/>
    </location>
</feature>
<reference evidence="11 12" key="1">
    <citation type="submission" date="2024-10" db="EMBL/GenBank/DDBJ databases">
        <authorList>
            <person name="Deangelis K."/>
            <person name="Huntemann M."/>
            <person name="Clum A."/>
            <person name="Wang J."/>
            <person name="Palaniappan K."/>
            <person name="Ritter S."/>
            <person name="Chen I.-M."/>
            <person name="Stamatis D."/>
            <person name="Reddy T."/>
            <person name="O'Malley R."/>
            <person name="Daum C."/>
            <person name="Ng V."/>
            <person name="Ivanova N."/>
            <person name="Kyrpides N."/>
            <person name="Woyke T."/>
        </authorList>
    </citation>
    <scope>NUCLEOTIDE SEQUENCE [LARGE SCALE GENOMIC DNA]</scope>
    <source>
        <strain evidence="11 12">GAS97</strain>
    </source>
</reference>
<dbReference type="SUPFAM" id="SSF82866">
    <property type="entry name" value="Multidrug efflux transporter AcrB transmembrane domain"/>
    <property type="match status" value="2"/>
</dbReference>
<dbReference type="Gene3D" id="3.30.70.1320">
    <property type="entry name" value="Multidrug efflux transporter AcrB pore domain like"/>
    <property type="match status" value="1"/>
</dbReference>
<name>A0ABW8MGM4_9BURK</name>
<dbReference type="Gene3D" id="3.30.70.1440">
    <property type="entry name" value="Multidrug efflux transporter AcrB pore domain"/>
    <property type="match status" value="1"/>
</dbReference>
<dbReference type="SUPFAM" id="SSF82714">
    <property type="entry name" value="Multidrug efflux transporter AcrB TolC docking domain, DN and DC subdomains"/>
    <property type="match status" value="2"/>
</dbReference>
<feature type="transmembrane region" description="Helical" evidence="9">
    <location>
        <begin position="392"/>
        <end position="413"/>
    </location>
</feature>
<dbReference type="PANTHER" id="PTHR32063:SF10">
    <property type="entry name" value="EFFLUX PUMP MEMBRANE TRANSPORTER"/>
    <property type="match status" value="1"/>
</dbReference>
<keyword evidence="12" id="KW-1185">Reference proteome</keyword>
<gene>
    <name evidence="11" type="ORF">ABH943_002668</name>
</gene>
<evidence type="ECO:0000256" key="10">
    <source>
        <dbReference type="SAM" id="MobiDB-lite"/>
    </source>
</evidence>
<dbReference type="PRINTS" id="PR00702">
    <property type="entry name" value="ACRIFLAVINRP"/>
</dbReference>
<dbReference type="InterPro" id="IPR004764">
    <property type="entry name" value="MdtF-like"/>
</dbReference>
<dbReference type="SUPFAM" id="SSF82693">
    <property type="entry name" value="Multidrug efflux transporter AcrB pore domain, PN1, PN2, PC1 and PC2 subdomains"/>
    <property type="match status" value="3"/>
</dbReference>
<dbReference type="Gene3D" id="3.30.2090.10">
    <property type="entry name" value="Multidrug efflux transporter AcrB TolC docking domain, DN and DC subdomains"/>
    <property type="match status" value="2"/>
</dbReference>
<feature type="transmembrane region" description="Helical" evidence="9">
    <location>
        <begin position="878"/>
        <end position="898"/>
    </location>
</feature>
<reference evidence="11 12" key="2">
    <citation type="submission" date="2024-11" db="EMBL/GenBank/DDBJ databases">
        <title>Using genomics to understand microbial adaptation to soil warming.</title>
        <authorList>
            <person name="Deangelis K.M. PhD."/>
        </authorList>
    </citation>
    <scope>NUCLEOTIDE SEQUENCE [LARGE SCALE GENOMIC DNA]</scope>
    <source>
        <strain evidence="11 12">GAS97</strain>
    </source>
</reference>
<evidence type="ECO:0000256" key="9">
    <source>
        <dbReference type="RuleBase" id="RU364070"/>
    </source>
</evidence>
<dbReference type="Pfam" id="PF00873">
    <property type="entry name" value="ACR_tran"/>
    <property type="match status" value="1"/>
</dbReference>
<dbReference type="NCBIfam" id="TIGR00915">
    <property type="entry name" value="2A0602"/>
    <property type="match status" value="1"/>
</dbReference>
<feature type="transmembrane region" description="Helical" evidence="9">
    <location>
        <begin position="980"/>
        <end position="1000"/>
    </location>
</feature>
<dbReference type="RefSeq" id="WP_404606999.1">
    <property type="nucleotide sequence ID" value="NZ_JBIYDN010000007.1"/>
</dbReference>
<keyword evidence="3 9" id="KW-0813">Transport</keyword>
<feature type="transmembrane region" description="Helical" evidence="9">
    <location>
        <begin position="470"/>
        <end position="497"/>
    </location>
</feature>
<feature type="transmembrane region" description="Helical" evidence="9">
    <location>
        <begin position="550"/>
        <end position="571"/>
    </location>
</feature>
<feature type="region of interest" description="Disordered" evidence="10">
    <location>
        <begin position="1052"/>
        <end position="1074"/>
    </location>
</feature>
<comment type="caution">
    <text evidence="11">The sequence shown here is derived from an EMBL/GenBank/DDBJ whole genome shotgun (WGS) entry which is preliminary data.</text>
</comment>
<sequence length="1074" mass="113897">MPSFFIDRPVFAWIVALAIFVAGALVTPFLPVAQYPRLTPPRIVIAAMYPGASPESVDNTVASVIEESLDGAEGLQYYETTSDSLGELEIAATFSAGTNPDIAMVDVQNRMKQIESRLPQPVVQQGITVFKSTGTFLMLVALTSTDGQHDSVQLSDYVNRTLLRDLKRAPGVGSAELWDAGEALRVWIDPMKLREYNLAAADVTQAIAAQNATVTAGTLGDVPFVTGQQLTASVTVRGQLISPAEFGEIVLKARTDGSTVRLKDVARVELGRDSYASFSRLNGKPAATIGIRLSPQGNAMETSGAIRAKLAEYSRNLPPGMAVEIPFDSAKFVHVALHEVVLTLFEAVLLVFLVMWLFLRDLRYALVPTVVIPVALTGALLALYVLGMSINVFTLFALVLAIGILVDDAIVVVENVDRVMREEGLSPRAATRRAMQQMGGAIVGITAVLTAVFVPMAFFPGSVGGIYRQFTVAMIASILVSAFTALSLTPALCANLLKAPPRSALRHGAHGSHSAQSSHTAGGRSFGFTAAFDWTSRGYRGLVARVLRRAGPLFAVYLVLAGACAVLYLHMPGGFLPQEDQAQLQVMVQLPAGATQARTLAVVEQAEAILQHEPAVANVTSVVGWSFQGSGQNVAMCFVDLKDWSSRDTDAATLRDTLNRSLSKIMDGDVAAQMPPSVPGMGHSEGFVMRLEDRGGMGLAALTAAREQLFEQARNNPAFAEVHSEALPDAPRIVLDIDRAKAYALGVSFDKIGDALGNTFGSSYIDDFPSGGRMRRVMVAADAPSRMTEDSLMNLSVRNAAGQMVPLSSVASLHWTTGPTVLTRYNGSPSLDVSGRPANGTSSGAAMAEMERLAQALPAGVGFDWTDTALEETRAARLTPVLIGLSLLAVFMALAALYESWTIPLAVLTIVPLGVIGAVIAMLLRGMPNDIYFKVGMITVIGLSAKNAILIVQFARTLYADGTPLTEAIVAAASARFRPIVMTSAAFLLGVVPLLVSTGAGAESRRSIGTGVFGGAITATVLGLVFTPLAFYIVVSGQRLIQRGVKSMTRNQAKEKANVESEVPGADVQGSQEG</sequence>
<proteinExistence type="inferred from homology"/>
<dbReference type="InterPro" id="IPR001036">
    <property type="entry name" value="Acrflvin-R"/>
</dbReference>
<evidence type="ECO:0000256" key="4">
    <source>
        <dbReference type="ARBA" id="ARBA00022475"/>
    </source>
</evidence>